<keyword evidence="3" id="KW-1185">Reference proteome</keyword>
<reference evidence="2 3" key="1">
    <citation type="submission" date="2024-02" db="EMBL/GenBank/DDBJ databases">
        <title>Lysobacter Genome Sequencing and Mining.</title>
        <authorList>
            <person name="Bierman J."/>
            <person name="Walker M.C."/>
        </authorList>
    </citation>
    <scope>NUCLEOTIDE SEQUENCE [LARGE SCALE GENOMIC DNA]</scope>
    <source>
        <strain evidence="2 3">PB6250</strain>
    </source>
</reference>
<organism evidence="2 3">
    <name type="scientific">Lysobacter firmicutimachus</name>
    <dbReference type="NCBI Taxonomy" id="1792846"/>
    <lineage>
        <taxon>Bacteria</taxon>
        <taxon>Pseudomonadati</taxon>
        <taxon>Pseudomonadota</taxon>
        <taxon>Gammaproteobacteria</taxon>
        <taxon>Lysobacterales</taxon>
        <taxon>Lysobacteraceae</taxon>
        <taxon>Lysobacter</taxon>
    </lineage>
</organism>
<dbReference type="RefSeq" id="WP_141233424.1">
    <property type="nucleotide sequence ID" value="NZ_JBANDL010000002.1"/>
</dbReference>
<evidence type="ECO:0000256" key="1">
    <source>
        <dbReference type="SAM" id="MobiDB-lite"/>
    </source>
</evidence>
<name>A0ABU8D3W9_9GAMM</name>
<evidence type="ECO:0000313" key="3">
    <source>
        <dbReference type="Proteomes" id="UP001387215"/>
    </source>
</evidence>
<dbReference type="EMBL" id="JBANDL010000002">
    <property type="protein sequence ID" value="MEI2455710.1"/>
    <property type="molecule type" value="Genomic_DNA"/>
</dbReference>
<evidence type="ECO:0000313" key="2">
    <source>
        <dbReference type="EMBL" id="MEI2455710.1"/>
    </source>
</evidence>
<accession>A0ABU8D3W9</accession>
<protein>
    <submittedName>
        <fullName evidence="2">Uncharacterized protein</fullName>
    </submittedName>
</protein>
<proteinExistence type="predicted"/>
<sequence>MPPRPAGAARLLLVVEYRPLQPGETLEVRDADGTVLGRLVPYGRAEAERRLRYRLRVPAASVGGASLRFRFCRVPPKTATEPARPPAQRGLDPAALPAHLEWRP</sequence>
<dbReference type="Proteomes" id="UP001387215">
    <property type="component" value="Unassembled WGS sequence"/>
</dbReference>
<feature type="region of interest" description="Disordered" evidence="1">
    <location>
        <begin position="77"/>
        <end position="104"/>
    </location>
</feature>
<comment type="caution">
    <text evidence="2">The sequence shown here is derived from an EMBL/GenBank/DDBJ whole genome shotgun (WGS) entry which is preliminary data.</text>
</comment>
<gene>
    <name evidence="2" type="ORF">V2J18_13600</name>
</gene>